<sequence>MLGSNTPHASEGWNPSPTVEDQGVDTSSRSPRVDVLTHVSKVWGVNNLSLGNLNDACGHKDAAPNLGRIS</sequence>
<evidence type="ECO:0000256" key="1">
    <source>
        <dbReference type="SAM" id="MobiDB-lite"/>
    </source>
</evidence>
<dbReference type="Proteomes" id="UP000024635">
    <property type="component" value="Unassembled WGS sequence"/>
</dbReference>
<dbReference type="EMBL" id="JARK01001527">
    <property type="protein sequence ID" value="EYB92680.1"/>
    <property type="molecule type" value="Genomic_DNA"/>
</dbReference>
<accession>A0A016SQ09</accession>
<keyword evidence="3" id="KW-1185">Reference proteome</keyword>
<feature type="compositionally biased region" description="Polar residues" evidence="1">
    <location>
        <begin position="1"/>
        <end position="30"/>
    </location>
</feature>
<evidence type="ECO:0000313" key="2">
    <source>
        <dbReference type="EMBL" id="EYB92680.1"/>
    </source>
</evidence>
<feature type="region of interest" description="Disordered" evidence="1">
    <location>
        <begin position="1"/>
        <end position="32"/>
    </location>
</feature>
<protein>
    <submittedName>
        <fullName evidence="2">Uncharacterized protein</fullName>
    </submittedName>
</protein>
<dbReference type="AlphaFoldDB" id="A0A016SQ09"/>
<evidence type="ECO:0000313" key="3">
    <source>
        <dbReference type="Proteomes" id="UP000024635"/>
    </source>
</evidence>
<proteinExistence type="predicted"/>
<organism evidence="2 3">
    <name type="scientific">Ancylostoma ceylanicum</name>
    <dbReference type="NCBI Taxonomy" id="53326"/>
    <lineage>
        <taxon>Eukaryota</taxon>
        <taxon>Metazoa</taxon>
        <taxon>Ecdysozoa</taxon>
        <taxon>Nematoda</taxon>
        <taxon>Chromadorea</taxon>
        <taxon>Rhabditida</taxon>
        <taxon>Rhabditina</taxon>
        <taxon>Rhabditomorpha</taxon>
        <taxon>Strongyloidea</taxon>
        <taxon>Ancylostomatidae</taxon>
        <taxon>Ancylostomatinae</taxon>
        <taxon>Ancylostoma</taxon>
    </lineage>
</organism>
<comment type="caution">
    <text evidence="2">The sequence shown here is derived from an EMBL/GenBank/DDBJ whole genome shotgun (WGS) entry which is preliminary data.</text>
</comment>
<gene>
    <name evidence="2" type="primary">Acey_s0191.g1313</name>
    <name evidence="2" type="ORF">Y032_0191g1313</name>
</gene>
<reference evidence="3" key="1">
    <citation type="journal article" date="2015" name="Nat. Genet.">
        <title>The genome and transcriptome of the zoonotic hookworm Ancylostoma ceylanicum identify infection-specific gene families.</title>
        <authorList>
            <person name="Schwarz E.M."/>
            <person name="Hu Y."/>
            <person name="Antoshechkin I."/>
            <person name="Miller M.M."/>
            <person name="Sternberg P.W."/>
            <person name="Aroian R.V."/>
        </authorList>
    </citation>
    <scope>NUCLEOTIDE SEQUENCE</scope>
    <source>
        <strain evidence="3">HY135</strain>
    </source>
</reference>
<name>A0A016SQ09_9BILA</name>